<dbReference type="HOGENOM" id="CLU_1026510_0_0_12"/>
<feature type="domain" description="POTRA" evidence="7">
    <location>
        <begin position="37"/>
        <end position="101"/>
    </location>
</feature>
<dbReference type="Proteomes" id="UP000006048">
    <property type="component" value="Chromosome"/>
</dbReference>
<dbReference type="AlphaFoldDB" id="I4B815"/>
<evidence type="ECO:0000256" key="5">
    <source>
        <dbReference type="ARBA" id="ARBA00023306"/>
    </source>
</evidence>
<evidence type="ECO:0000256" key="3">
    <source>
        <dbReference type="ARBA" id="ARBA00022692"/>
    </source>
</evidence>
<evidence type="ECO:0000256" key="2">
    <source>
        <dbReference type="ARBA" id="ARBA00022618"/>
    </source>
</evidence>
<proteinExistence type="predicted"/>
<dbReference type="STRING" id="869212.Turpa_2783"/>
<evidence type="ECO:0000256" key="4">
    <source>
        <dbReference type="ARBA" id="ARBA00022989"/>
    </source>
</evidence>
<evidence type="ECO:0000259" key="7">
    <source>
        <dbReference type="Pfam" id="PF08478"/>
    </source>
</evidence>
<keyword evidence="4 6" id="KW-1133">Transmembrane helix</keyword>
<protein>
    <submittedName>
        <fullName evidence="8">Polypeptide-transport-associated domain protein FtsQ-type</fullName>
    </submittedName>
</protein>
<accession>I4B815</accession>
<evidence type="ECO:0000256" key="1">
    <source>
        <dbReference type="ARBA" id="ARBA00022475"/>
    </source>
</evidence>
<keyword evidence="6" id="KW-0472">Membrane</keyword>
<dbReference type="EMBL" id="CP002959">
    <property type="protein sequence ID" value="AFM13422.1"/>
    <property type="molecule type" value="Genomic_DNA"/>
</dbReference>
<dbReference type="InterPro" id="IPR013685">
    <property type="entry name" value="POTRA_FtsQ_type"/>
</dbReference>
<evidence type="ECO:0000313" key="8">
    <source>
        <dbReference type="EMBL" id="AFM13422.1"/>
    </source>
</evidence>
<evidence type="ECO:0000313" key="9">
    <source>
        <dbReference type="Proteomes" id="UP000006048"/>
    </source>
</evidence>
<organism evidence="8 9">
    <name type="scientific">Turneriella parva (strain ATCC BAA-1111 / DSM 21527 / NCTC 11395 / H)</name>
    <name type="common">Leptospira parva</name>
    <dbReference type="NCBI Taxonomy" id="869212"/>
    <lineage>
        <taxon>Bacteria</taxon>
        <taxon>Pseudomonadati</taxon>
        <taxon>Spirochaetota</taxon>
        <taxon>Spirochaetia</taxon>
        <taxon>Leptospirales</taxon>
        <taxon>Leptospiraceae</taxon>
        <taxon>Turneriella</taxon>
    </lineage>
</organism>
<gene>
    <name evidence="8" type="ordered locus">Turpa_2783</name>
</gene>
<dbReference type="RefSeq" id="WP_014803924.1">
    <property type="nucleotide sequence ID" value="NC_018020.1"/>
</dbReference>
<feature type="transmembrane region" description="Helical" evidence="6">
    <location>
        <begin position="7"/>
        <end position="27"/>
    </location>
</feature>
<keyword evidence="2" id="KW-0132">Cell division</keyword>
<evidence type="ECO:0000256" key="6">
    <source>
        <dbReference type="SAM" id="Phobius"/>
    </source>
</evidence>
<name>I4B815_TURPD</name>
<dbReference type="Pfam" id="PF08478">
    <property type="entry name" value="POTRA_1"/>
    <property type="match status" value="1"/>
</dbReference>
<dbReference type="KEGG" id="tpx:Turpa_2783"/>
<keyword evidence="1" id="KW-1003">Cell membrane</keyword>
<sequence>MTWQKRLLFTGLALFALGGILLGWFIFKRHSGSGDWQIQVEGNRVLSEKDIQEVVLYLLRAAKDGVSSDEIRDALLLNSRIATAKATVLPGRRITISITERLLEHLQNEGAGIAEKDAAGSTIVENAAYLHKDLTPDKVIFYLTFRTESMTAQASPKSDIIRLWKDTQRKYAFLWQRLAEIEIRPLKENSSATPDPTGKSGIWRYRIYSAGIRSCVVYEGRFSEETLRRLWAVYAYLEAKLPRSVTLVDLQENSAIIREMKQAKTTAEAGT</sequence>
<keyword evidence="9" id="KW-1185">Reference proteome</keyword>
<reference evidence="8 9" key="1">
    <citation type="submission" date="2012-06" db="EMBL/GenBank/DDBJ databases">
        <title>The complete chromosome of genome of Turneriella parva DSM 21527.</title>
        <authorList>
            <consortium name="US DOE Joint Genome Institute (JGI-PGF)"/>
            <person name="Lucas S."/>
            <person name="Han J."/>
            <person name="Lapidus A."/>
            <person name="Bruce D."/>
            <person name="Goodwin L."/>
            <person name="Pitluck S."/>
            <person name="Peters L."/>
            <person name="Kyrpides N."/>
            <person name="Mavromatis K."/>
            <person name="Ivanova N."/>
            <person name="Mikhailova N."/>
            <person name="Chertkov O."/>
            <person name="Detter J.C."/>
            <person name="Tapia R."/>
            <person name="Han C."/>
            <person name="Land M."/>
            <person name="Hauser L."/>
            <person name="Markowitz V."/>
            <person name="Cheng J.-F."/>
            <person name="Hugenholtz P."/>
            <person name="Woyke T."/>
            <person name="Wu D."/>
            <person name="Gronow S."/>
            <person name="Wellnitz S."/>
            <person name="Brambilla E."/>
            <person name="Klenk H.-P."/>
            <person name="Eisen J.A."/>
        </authorList>
    </citation>
    <scope>NUCLEOTIDE SEQUENCE [LARGE SCALE GENOMIC DNA]</scope>
    <source>
        <strain evidence="9">ATCC BAA-1111 / DSM 21527 / NCTC 11395 / H</strain>
    </source>
</reference>
<keyword evidence="5" id="KW-0131">Cell cycle</keyword>
<keyword evidence="3 6" id="KW-0812">Transmembrane</keyword>